<dbReference type="SUPFAM" id="SSF53756">
    <property type="entry name" value="UDP-Glycosyltransferase/glycogen phosphorylase"/>
    <property type="match status" value="1"/>
</dbReference>
<dbReference type="Gene3D" id="3.40.50.2000">
    <property type="entry name" value="Glycogen Phosphorylase B"/>
    <property type="match status" value="2"/>
</dbReference>
<evidence type="ECO:0000259" key="1">
    <source>
        <dbReference type="Pfam" id="PF00534"/>
    </source>
</evidence>
<reference evidence="5 6" key="1">
    <citation type="submission" date="2018-05" db="EMBL/GenBank/DDBJ databases">
        <title>Klebsiella quasipneumonaiae provides a window into carbapenemase gene transfer, plasmid rearrangements and nosocomial acquisition from the hospital environment.</title>
        <authorList>
            <person name="Mathers A.J."/>
            <person name="Vegesana K."/>
            <person name="Stoesser N."/>
            <person name="Crook D."/>
            <person name="Vaughan A."/>
            <person name="Barry K."/>
            <person name="Parikh H."/>
            <person name="Sebra R."/>
            <person name="Kotay S."/>
            <person name="Walker A.S."/>
            <person name="Sheppard A.E."/>
        </authorList>
    </citation>
    <scope>NUCLEOTIDE SEQUENCE [LARGE SCALE GENOMIC DNA]</scope>
    <source>
        <strain evidence="3 6">CAV1947</strain>
        <strain evidence="4 5">CAV2018</strain>
    </source>
</reference>
<proteinExistence type="predicted"/>
<dbReference type="GO" id="GO:0016757">
    <property type="term" value="F:glycosyltransferase activity"/>
    <property type="evidence" value="ECO:0007669"/>
    <property type="project" value="InterPro"/>
</dbReference>
<dbReference type="RefSeq" id="WP_032444787.1">
    <property type="nucleotide sequence ID" value="NZ_BIHY01000002.1"/>
</dbReference>
<evidence type="ECO:0000259" key="2">
    <source>
        <dbReference type="Pfam" id="PF13439"/>
    </source>
</evidence>
<name>A0AAI8NIT8_9ENTR</name>
<dbReference type="Pfam" id="PF00534">
    <property type="entry name" value="Glycos_transf_1"/>
    <property type="match status" value="1"/>
</dbReference>
<organism evidence="4 5">
    <name type="scientific">Klebsiella quasipneumoniae</name>
    <dbReference type="NCBI Taxonomy" id="1463165"/>
    <lineage>
        <taxon>Bacteria</taxon>
        <taxon>Pseudomonadati</taxon>
        <taxon>Pseudomonadota</taxon>
        <taxon>Gammaproteobacteria</taxon>
        <taxon>Enterobacterales</taxon>
        <taxon>Enterobacteriaceae</taxon>
        <taxon>Klebsiella/Raoultella group</taxon>
        <taxon>Klebsiella</taxon>
        <taxon>Klebsiella pneumoniae complex</taxon>
    </lineage>
</organism>
<dbReference type="PANTHER" id="PTHR12526">
    <property type="entry name" value="GLYCOSYLTRANSFERASE"/>
    <property type="match status" value="1"/>
</dbReference>
<dbReference type="EMBL" id="CP029443">
    <property type="protein sequence ID" value="AWL58412.1"/>
    <property type="molecule type" value="Genomic_DNA"/>
</dbReference>
<evidence type="ECO:0000313" key="4">
    <source>
        <dbReference type="EMBL" id="AWL62195.1"/>
    </source>
</evidence>
<dbReference type="AlphaFoldDB" id="A0AAI8NIT8"/>
<evidence type="ECO:0000313" key="6">
    <source>
        <dbReference type="Proteomes" id="UP000245760"/>
    </source>
</evidence>
<keyword evidence="6" id="KW-1185">Reference proteome</keyword>
<accession>A0AAI8NIT8</accession>
<feature type="domain" description="Glycosyltransferase subfamily 4-like N-terminal" evidence="2">
    <location>
        <begin position="16"/>
        <end position="197"/>
    </location>
</feature>
<dbReference type="GO" id="GO:1901135">
    <property type="term" value="P:carbohydrate derivative metabolic process"/>
    <property type="evidence" value="ECO:0007669"/>
    <property type="project" value="UniProtKB-ARBA"/>
</dbReference>
<gene>
    <name evidence="4" type="ORF">DKC00_10670</name>
    <name evidence="3" type="ORF">DKC11_22490</name>
</gene>
<dbReference type="Proteomes" id="UP000245649">
    <property type="component" value="Chromosome"/>
</dbReference>
<evidence type="ECO:0000313" key="3">
    <source>
        <dbReference type="EMBL" id="AWL58412.1"/>
    </source>
</evidence>
<keyword evidence="4" id="KW-0808">Transferase</keyword>
<dbReference type="Proteomes" id="UP000245760">
    <property type="component" value="Chromosome"/>
</dbReference>
<dbReference type="InterPro" id="IPR028098">
    <property type="entry name" value="Glyco_trans_4-like_N"/>
</dbReference>
<dbReference type="InterPro" id="IPR001296">
    <property type="entry name" value="Glyco_trans_1"/>
</dbReference>
<protein>
    <submittedName>
        <fullName evidence="4">Group 1 glycosyl transferase</fullName>
    </submittedName>
</protein>
<feature type="domain" description="Glycosyl transferase family 1" evidence="1">
    <location>
        <begin position="219"/>
        <end position="328"/>
    </location>
</feature>
<dbReference type="Pfam" id="PF13439">
    <property type="entry name" value="Glyco_transf_4"/>
    <property type="match status" value="1"/>
</dbReference>
<dbReference type="CDD" id="cd03823">
    <property type="entry name" value="GT4_ExpE7-like"/>
    <property type="match status" value="1"/>
</dbReference>
<evidence type="ECO:0000313" key="5">
    <source>
        <dbReference type="Proteomes" id="UP000245649"/>
    </source>
</evidence>
<dbReference type="EMBL" id="CP029432">
    <property type="protein sequence ID" value="AWL62195.1"/>
    <property type="molecule type" value="Genomic_DNA"/>
</dbReference>
<sequence length="389" mass="44877">MKITIINTLYYPYRLGGAEVSVQVLAESLVKRNVEVTVLTLHEGKNLKIDSVNGIKIYYLPLLNCYWPYDSSEHSKIHRLQWHIKDLYNRKMVKLVNTILQDLRPDIVHTNNLSGFSVGVWRVLRKMNIPIVHTTRDYYLFHPNSTLFKNGKNIKPTNIFVKLNVLYKKYMSQDVDAFIGISKYISDFHYRFGFANKGLHGYIYNPVLKPNITISHNNIDKITIGYIGRLTSDKGFDDYINIAQKYQACKFVAAGKPDASEESKDLLKKAKKSNVEILGYIPVDEFLNKVDAVLLPIKWNEPFGRVVVESALAYKPVYTNYVGGITEISSFFPWVKDIHSFDEQELKSTISSVMQTLRDKQNPFCSEIHVDNYLKIYNKIVKNNKMVKA</sequence>